<keyword evidence="8" id="KW-0687">Ribonucleoprotein</keyword>
<evidence type="ECO:0000256" key="6">
    <source>
        <dbReference type="ARBA" id="ARBA00023135"/>
    </source>
</evidence>
<protein>
    <submittedName>
        <fullName evidence="11">SRP19</fullName>
    </submittedName>
</protein>
<dbReference type="InterPro" id="IPR036521">
    <property type="entry name" value="SRP19-like_sf"/>
</dbReference>
<accession>A0A7J7J964</accession>
<dbReference type="InterPro" id="IPR002778">
    <property type="entry name" value="Signal_recog_particle_SRP19"/>
</dbReference>
<sequence>MARPFDPSFKFSDRERWMCFYPAYINSKKTVSDGRRIPKDQAVENPTHEEIKTVCVAAGLTVGVENKTYPRELYPRDMTYRGRIRVQFKDDNGQPKYEKFPTKKSLMLYVAETIPKLKTRIQKQNQAQQQAAQQAKQSSGKSKGKNKKR</sequence>
<dbReference type="FunFam" id="3.30.56.30:FF:000002">
    <property type="entry name" value="Signal recognition particle 19kDa"/>
    <property type="match status" value="1"/>
</dbReference>
<dbReference type="GO" id="GO:0006617">
    <property type="term" value="P:SRP-dependent cotranslational protein targeting to membrane, signal sequence recognition"/>
    <property type="evidence" value="ECO:0007669"/>
    <property type="project" value="TreeGrafter"/>
</dbReference>
<name>A0A7J7J964_BUGNE</name>
<keyword evidence="7" id="KW-0539">Nucleus</keyword>
<dbReference type="GO" id="GO:0008312">
    <property type="term" value="F:7S RNA binding"/>
    <property type="evidence" value="ECO:0007669"/>
    <property type="project" value="InterPro"/>
</dbReference>
<dbReference type="PANTHER" id="PTHR17453">
    <property type="entry name" value="SIGNAL RECOGNITION PARTICLE 19 KD PROTEIN"/>
    <property type="match status" value="1"/>
</dbReference>
<dbReference type="EMBL" id="VXIV02002887">
    <property type="protein sequence ID" value="KAF6022166.1"/>
    <property type="molecule type" value="Genomic_DNA"/>
</dbReference>
<keyword evidence="4" id="KW-0963">Cytoplasm</keyword>
<dbReference type="Proteomes" id="UP000593567">
    <property type="component" value="Unassembled WGS sequence"/>
</dbReference>
<dbReference type="SUPFAM" id="SSF69695">
    <property type="entry name" value="SRP19"/>
    <property type="match status" value="1"/>
</dbReference>
<evidence type="ECO:0000313" key="11">
    <source>
        <dbReference type="EMBL" id="KAF6022166.1"/>
    </source>
</evidence>
<dbReference type="AlphaFoldDB" id="A0A7J7J964"/>
<gene>
    <name evidence="11" type="ORF">EB796_019520</name>
</gene>
<evidence type="ECO:0000256" key="3">
    <source>
        <dbReference type="ARBA" id="ARBA00008910"/>
    </source>
</evidence>
<dbReference type="OrthoDB" id="2190947at2759"/>
<dbReference type="GO" id="GO:0005730">
    <property type="term" value="C:nucleolus"/>
    <property type="evidence" value="ECO:0007669"/>
    <property type="project" value="UniProtKB-SubCell"/>
</dbReference>
<evidence type="ECO:0000256" key="2">
    <source>
        <dbReference type="ARBA" id="ARBA00004604"/>
    </source>
</evidence>
<keyword evidence="6" id="KW-0733">Signal recognition particle</keyword>
<comment type="function">
    <text evidence="9">Component of the signal recognition particle (SRP) complex, a ribonucleoprotein complex that mediates the cotranslational targeting of secretory and membrane proteins to the endoplasmic reticulum (ER). Binds directly to 7SL RNA. Mediates binding of SRP54 to the SRP complex.</text>
</comment>
<evidence type="ECO:0000256" key="7">
    <source>
        <dbReference type="ARBA" id="ARBA00023242"/>
    </source>
</evidence>
<organism evidence="11 12">
    <name type="scientific">Bugula neritina</name>
    <name type="common">Brown bryozoan</name>
    <name type="synonym">Sertularia neritina</name>
    <dbReference type="NCBI Taxonomy" id="10212"/>
    <lineage>
        <taxon>Eukaryota</taxon>
        <taxon>Metazoa</taxon>
        <taxon>Spiralia</taxon>
        <taxon>Lophotrochozoa</taxon>
        <taxon>Bryozoa</taxon>
        <taxon>Gymnolaemata</taxon>
        <taxon>Cheilostomatida</taxon>
        <taxon>Flustrina</taxon>
        <taxon>Buguloidea</taxon>
        <taxon>Bugulidae</taxon>
        <taxon>Bugula</taxon>
    </lineage>
</organism>
<dbReference type="PANTHER" id="PTHR17453:SF0">
    <property type="entry name" value="SIGNAL RECOGNITION PARTICLE 19 KDA PROTEIN"/>
    <property type="match status" value="1"/>
</dbReference>
<comment type="similarity">
    <text evidence="3">Belongs to the SRP19 family.</text>
</comment>
<evidence type="ECO:0000256" key="5">
    <source>
        <dbReference type="ARBA" id="ARBA00022884"/>
    </source>
</evidence>
<dbReference type="GO" id="GO:0005786">
    <property type="term" value="C:signal recognition particle, endoplasmic reticulum targeting"/>
    <property type="evidence" value="ECO:0007669"/>
    <property type="project" value="UniProtKB-KW"/>
</dbReference>
<feature type="region of interest" description="Disordered" evidence="10">
    <location>
        <begin position="120"/>
        <end position="149"/>
    </location>
</feature>
<dbReference type="Pfam" id="PF01922">
    <property type="entry name" value="SRP19"/>
    <property type="match status" value="1"/>
</dbReference>
<keyword evidence="12" id="KW-1185">Reference proteome</keyword>
<comment type="caution">
    <text evidence="11">The sequence shown here is derived from an EMBL/GenBank/DDBJ whole genome shotgun (WGS) entry which is preliminary data.</text>
</comment>
<evidence type="ECO:0000256" key="4">
    <source>
        <dbReference type="ARBA" id="ARBA00022490"/>
    </source>
</evidence>
<evidence type="ECO:0000256" key="9">
    <source>
        <dbReference type="ARBA" id="ARBA00045518"/>
    </source>
</evidence>
<dbReference type="Gene3D" id="3.30.56.30">
    <property type="entry name" value="Signal recognition particle, SRP19-like subunit"/>
    <property type="match status" value="1"/>
</dbReference>
<comment type="subcellular location">
    <subcellularLocation>
        <location evidence="1">Cytoplasm</location>
    </subcellularLocation>
    <subcellularLocation>
        <location evidence="2">Nucleus</location>
        <location evidence="2">Nucleolus</location>
    </subcellularLocation>
</comment>
<evidence type="ECO:0000256" key="10">
    <source>
        <dbReference type="SAM" id="MobiDB-lite"/>
    </source>
</evidence>
<proteinExistence type="inferred from homology"/>
<feature type="compositionally biased region" description="Low complexity" evidence="10">
    <location>
        <begin position="122"/>
        <end position="141"/>
    </location>
</feature>
<evidence type="ECO:0000313" key="12">
    <source>
        <dbReference type="Proteomes" id="UP000593567"/>
    </source>
</evidence>
<reference evidence="11" key="1">
    <citation type="submission" date="2020-06" db="EMBL/GenBank/DDBJ databases">
        <title>Draft genome of Bugula neritina, a colonial animal packing powerful symbionts and potential medicines.</title>
        <authorList>
            <person name="Rayko M."/>
        </authorList>
    </citation>
    <scope>NUCLEOTIDE SEQUENCE [LARGE SCALE GENOMIC DNA]</scope>
    <source>
        <strain evidence="11">Kwan_BN1</strain>
    </source>
</reference>
<evidence type="ECO:0000256" key="1">
    <source>
        <dbReference type="ARBA" id="ARBA00004496"/>
    </source>
</evidence>
<evidence type="ECO:0000256" key="8">
    <source>
        <dbReference type="ARBA" id="ARBA00023274"/>
    </source>
</evidence>
<keyword evidence="5" id="KW-0694">RNA-binding</keyword>